<dbReference type="Proteomes" id="UP000664914">
    <property type="component" value="Chromosome"/>
</dbReference>
<reference evidence="2" key="1">
    <citation type="submission" date="2020-07" db="EMBL/GenBank/DDBJ databases">
        <authorList>
            <person name="Camacho E."/>
        </authorList>
    </citation>
    <scope>NUCLEOTIDE SEQUENCE</scope>
    <source>
        <strain evidence="2">MPO218</strain>
    </source>
</reference>
<reference evidence="2" key="2">
    <citation type="submission" date="2021-04" db="EMBL/GenBank/DDBJ databases">
        <title>Isolation and genomic analysis of the ibuprofen-degrading bacterium Sphingomonas strain MPO218.</title>
        <authorList>
            <person name="Aulestia M."/>
            <person name="Flores A."/>
            <person name="Mangas E.L."/>
            <person name="Perez-Pulido A.J."/>
            <person name="Santero E."/>
            <person name="Camacho E.M."/>
        </authorList>
    </citation>
    <scope>NUCLEOTIDE SEQUENCE</scope>
    <source>
        <strain evidence="2">MPO218</strain>
    </source>
</reference>
<evidence type="ECO:0000313" key="2">
    <source>
        <dbReference type="EMBL" id="QTH22254.1"/>
    </source>
</evidence>
<dbReference type="Gene3D" id="3.50.50.60">
    <property type="entry name" value="FAD/NAD(P)-binding domain"/>
    <property type="match status" value="1"/>
</dbReference>
<accession>A0A975D3Q5</accession>
<sequence>MTGAMGMTNIRMGRRIAVIGSGVSGLSAAWLLSKRHDVVLYEAENRPGGHTRTVDVDTGDGGVLGVDTGFIVFNDRTYPNLIAMFEHFGVPTRATDMSFAVSLDDGKLEYAAGDRIWQLFAQPSNLFSRRFWSMLRNLVRFYREAAARMGGFGDMTLGQLLEQGQYGDAFRDDHLLPMAAAIWSAPAQLLLDYPAEAFVRFCSNHGLLDLGRRPKWRTVVGGSQIYVDRVLADFDGELRLASPVARIERKGGRVTITDQRGHADRFDEVVIAAHGNQALAMLADPSPQEAELLGAFRYSSNLVVLHQDAALMPKRRMLWGAWNYFGRRHANDATGDLCVSYWMNQLQGYRTRDPLIVTLNPHRAIDRAKEISRTSFDHPIFDHAAMDAQRRIWAIQGQRNTFYCGAHLGAGFHEDGLQSGLAVAEMLGARRPWTVDEPNGRLAIDPVAGPAATREAAA</sequence>
<dbReference type="EMBL" id="CP059319">
    <property type="protein sequence ID" value="QTH22254.1"/>
    <property type="molecule type" value="Genomic_DNA"/>
</dbReference>
<evidence type="ECO:0000313" key="3">
    <source>
        <dbReference type="Proteomes" id="UP000664914"/>
    </source>
</evidence>
<protein>
    <submittedName>
        <fullName evidence="2">FAD-dependent oxidoreductase</fullName>
    </submittedName>
</protein>
<evidence type="ECO:0000259" key="1">
    <source>
        <dbReference type="Pfam" id="PF01593"/>
    </source>
</evidence>
<dbReference type="Gene3D" id="1.10.405.20">
    <property type="match status" value="1"/>
</dbReference>
<dbReference type="InterPro" id="IPR036188">
    <property type="entry name" value="FAD/NAD-bd_sf"/>
</dbReference>
<dbReference type="SUPFAM" id="SSF51905">
    <property type="entry name" value="FAD/NAD(P)-binding domain"/>
    <property type="match status" value="1"/>
</dbReference>
<dbReference type="Pfam" id="PF01593">
    <property type="entry name" value="Amino_oxidase"/>
    <property type="match status" value="1"/>
</dbReference>
<dbReference type="InterPro" id="IPR050464">
    <property type="entry name" value="Zeta_carotene_desat/Oxidored"/>
</dbReference>
<name>A0A975D3Q5_9SPHN</name>
<dbReference type="AlphaFoldDB" id="A0A975D3Q5"/>
<dbReference type="PANTHER" id="PTHR42923">
    <property type="entry name" value="PROTOPORPHYRINOGEN OXIDASE"/>
    <property type="match status" value="1"/>
</dbReference>
<dbReference type="GO" id="GO:0016491">
    <property type="term" value="F:oxidoreductase activity"/>
    <property type="evidence" value="ECO:0007669"/>
    <property type="project" value="InterPro"/>
</dbReference>
<dbReference type="PANTHER" id="PTHR42923:SF17">
    <property type="entry name" value="AMINE OXIDASE DOMAIN-CONTAINING PROTEIN"/>
    <property type="match status" value="1"/>
</dbReference>
<dbReference type="InterPro" id="IPR002937">
    <property type="entry name" value="Amino_oxidase"/>
</dbReference>
<feature type="domain" description="Amine oxidase" evidence="1">
    <location>
        <begin position="23"/>
        <end position="297"/>
    </location>
</feature>
<dbReference type="Gene3D" id="3.30.70.1990">
    <property type="match status" value="1"/>
</dbReference>
<gene>
    <name evidence="2" type="ORF">HRJ34_01595</name>
</gene>
<proteinExistence type="predicted"/>
<organism evidence="2 3">
    <name type="scientific">Rhizorhabdus wittichii</name>
    <dbReference type="NCBI Taxonomy" id="160791"/>
    <lineage>
        <taxon>Bacteria</taxon>
        <taxon>Pseudomonadati</taxon>
        <taxon>Pseudomonadota</taxon>
        <taxon>Alphaproteobacteria</taxon>
        <taxon>Sphingomonadales</taxon>
        <taxon>Sphingomonadaceae</taxon>
        <taxon>Rhizorhabdus</taxon>
    </lineage>
</organism>